<keyword evidence="2" id="KW-1185">Reference proteome</keyword>
<sequence length="94" mass="10607">MQRNLHFPRLIFNWPVTRHSHTQELGLKWLDSSSGSPPCTAMDTDPILVSPTRPYHASPITSTSIIRSRRPASIETFSSRTVSHYAYVKIGKAD</sequence>
<evidence type="ECO:0000313" key="2">
    <source>
        <dbReference type="Proteomes" id="UP000762676"/>
    </source>
</evidence>
<accession>A0AAV4HNQ5</accession>
<name>A0AAV4HNQ5_9GAST</name>
<dbReference type="Proteomes" id="UP000762676">
    <property type="component" value="Unassembled WGS sequence"/>
</dbReference>
<protein>
    <submittedName>
        <fullName evidence="1">Uncharacterized protein</fullName>
    </submittedName>
</protein>
<evidence type="ECO:0000313" key="1">
    <source>
        <dbReference type="EMBL" id="GFR98972.1"/>
    </source>
</evidence>
<comment type="caution">
    <text evidence="1">The sequence shown here is derived from an EMBL/GenBank/DDBJ whole genome shotgun (WGS) entry which is preliminary data.</text>
</comment>
<reference evidence="1 2" key="1">
    <citation type="journal article" date="2021" name="Elife">
        <title>Chloroplast acquisition without the gene transfer in kleptoplastic sea slugs, Plakobranchus ocellatus.</title>
        <authorList>
            <person name="Maeda T."/>
            <person name="Takahashi S."/>
            <person name="Yoshida T."/>
            <person name="Shimamura S."/>
            <person name="Takaki Y."/>
            <person name="Nagai Y."/>
            <person name="Toyoda A."/>
            <person name="Suzuki Y."/>
            <person name="Arimoto A."/>
            <person name="Ishii H."/>
            <person name="Satoh N."/>
            <person name="Nishiyama T."/>
            <person name="Hasebe M."/>
            <person name="Maruyama T."/>
            <person name="Minagawa J."/>
            <person name="Obokata J."/>
            <person name="Shigenobu S."/>
        </authorList>
    </citation>
    <scope>NUCLEOTIDE SEQUENCE [LARGE SCALE GENOMIC DNA]</scope>
</reference>
<dbReference type="AlphaFoldDB" id="A0AAV4HNQ5"/>
<dbReference type="EMBL" id="BMAT01002098">
    <property type="protein sequence ID" value="GFR98972.1"/>
    <property type="molecule type" value="Genomic_DNA"/>
</dbReference>
<gene>
    <name evidence="1" type="ORF">ElyMa_001033000</name>
</gene>
<proteinExistence type="predicted"/>
<organism evidence="1 2">
    <name type="scientific">Elysia marginata</name>
    <dbReference type="NCBI Taxonomy" id="1093978"/>
    <lineage>
        <taxon>Eukaryota</taxon>
        <taxon>Metazoa</taxon>
        <taxon>Spiralia</taxon>
        <taxon>Lophotrochozoa</taxon>
        <taxon>Mollusca</taxon>
        <taxon>Gastropoda</taxon>
        <taxon>Heterobranchia</taxon>
        <taxon>Euthyneura</taxon>
        <taxon>Panpulmonata</taxon>
        <taxon>Sacoglossa</taxon>
        <taxon>Placobranchoidea</taxon>
        <taxon>Plakobranchidae</taxon>
        <taxon>Elysia</taxon>
    </lineage>
</organism>